<dbReference type="PANTHER" id="PTHR47215:SF1">
    <property type="entry name" value="F9L1.8 PROTEIN"/>
    <property type="match status" value="1"/>
</dbReference>
<protein>
    <recommendedName>
        <fullName evidence="1">Oxidoreductase FAD/NAD(P)-binding domain-containing protein</fullName>
    </recommendedName>
</protein>
<dbReference type="EMBL" id="HBHQ01023589">
    <property type="protein sequence ID" value="CAD9824109.1"/>
    <property type="molecule type" value="Transcribed_RNA"/>
</dbReference>
<organism evidence="2">
    <name type="scientific">Attheya septentrionalis</name>
    <dbReference type="NCBI Taxonomy" id="420275"/>
    <lineage>
        <taxon>Eukaryota</taxon>
        <taxon>Sar</taxon>
        <taxon>Stramenopiles</taxon>
        <taxon>Ochrophyta</taxon>
        <taxon>Bacillariophyta</taxon>
        <taxon>Coscinodiscophyceae</taxon>
        <taxon>Chaetocerotophycidae</taxon>
        <taxon>Chaetocerotales</taxon>
        <taxon>Attheyaceae</taxon>
        <taxon>Attheya</taxon>
    </lineage>
</organism>
<dbReference type="InterPro" id="IPR001433">
    <property type="entry name" value="OxRdtase_FAD/NAD-bd"/>
</dbReference>
<dbReference type="PANTHER" id="PTHR47215">
    <property type="match status" value="1"/>
</dbReference>
<reference evidence="2" key="1">
    <citation type="submission" date="2021-01" db="EMBL/GenBank/DDBJ databases">
        <authorList>
            <person name="Corre E."/>
            <person name="Pelletier E."/>
            <person name="Niang G."/>
            <person name="Scheremetjew M."/>
            <person name="Finn R."/>
            <person name="Kale V."/>
            <person name="Holt S."/>
            <person name="Cochrane G."/>
            <person name="Meng A."/>
            <person name="Brown T."/>
            <person name="Cohen L."/>
        </authorList>
    </citation>
    <scope>NUCLEOTIDE SEQUENCE</scope>
    <source>
        <strain evidence="2">CCMP2084</strain>
    </source>
</reference>
<name>A0A7S2XS23_9STRA</name>
<evidence type="ECO:0000313" key="2">
    <source>
        <dbReference type="EMBL" id="CAD9824109.1"/>
    </source>
</evidence>
<evidence type="ECO:0000259" key="1">
    <source>
        <dbReference type="Pfam" id="PF00175"/>
    </source>
</evidence>
<feature type="domain" description="Oxidoreductase FAD/NAD(P)-binding" evidence="1">
    <location>
        <begin position="1"/>
        <end position="119"/>
    </location>
</feature>
<dbReference type="GO" id="GO:0016491">
    <property type="term" value="F:oxidoreductase activity"/>
    <property type="evidence" value="ECO:0007669"/>
    <property type="project" value="InterPro"/>
</dbReference>
<sequence length="138" mass="15056">MAAAGSGMAPLKACIESGLFSCASSGTTTLYYGEWTEDDLCFTDLHDNWRNYMGITVVPVLSRTPDTRGYIQEVLQQDGLATRTTDIDNNNNDNNNDNAMAIPTTWAILCGMDDMVESCTKVLTSAGMDDQRILLNLS</sequence>
<proteinExistence type="predicted"/>
<accession>A0A7S2XS23</accession>
<dbReference type="AlphaFoldDB" id="A0A7S2XS23"/>
<dbReference type="SUPFAM" id="SSF52343">
    <property type="entry name" value="Ferredoxin reductase-like, C-terminal NADP-linked domain"/>
    <property type="match status" value="1"/>
</dbReference>
<dbReference type="Pfam" id="PF00175">
    <property type="entry name" value="NAD_binding_1"/>
    <property type="match status" value="1"/>
</dbReference>
<dbReference type="Gene3D" id="3.40.50.80">
    <property type="entry name" value="Nucleotide-binding domain of ferredoxin-NADP reductase (FNR) module"/>
    <property type="match status" value="1"/>
</dbReference>
<dbReference type="InterPro" id="IPR039261">
    <property type="entry name" value="FNR_nucleotide-bd"/>
</dbReference>
<gene>
    <name evidence="2" type="ORF">ASEP1449_LOCUS15943</name>
</gene>